<proteinExistence type="predicted"/>
<evidence type="ECO:0000313" key="3">
    <source>
        <dbReference type="Proteomes" id="UP000030645"/>
    </source>
</evidence>
<sequence length="164" mass="18445">MRRAILLGLGFEETLRPRVSCLYITSNDEDDYVDESKKKEVVKENAIAGEKKVEHLSSLDKGENTCIDGQVEDVSDATNDAVDDAEEECVGDENEDHTPAHHRVVVYDELFVASQLQLPLDDDDFLNFSAFSVDDAVSKPPKEDVERHKLWGPARDSHVIKTWS</sequence>
<gene>
    <name evidence="2" type="ORF">L484_003788</name>
</gene>
<feature type="region of interest" description="Disordered" evidence="1">
    <location>
        <begin position="69"/>
        <end position="97"/>
    </location>
</feature>
<organism evidence="2 3">
    <name type="scientific">Morus notabilis</name>
    <dbReference type="NCBI Taxonomy" id="981085"/>
    <lineage>
        <taxon>Eukaryota</taxon>
        <taxon>Viridiplantae</taxon>
        <taxon>Streptophyta</taxon>
        <taxon>Embryophyta</taxon>
        <taxon>Tracheophyta</taxon>
        <taxon>Spermatophyta</taxon>
        <taxon>Magnoliopsida</taxon>
        <taxon>eudicotyledons</taxon>
        <taxon>Gunneridae</taxon>
        <taxon>Pentapetalae</taxon>
        <taxon>rosids</taxon>
        <taxon>fabids</taxon>
        <taxon>Rosales</taxon>
        <taxon>Moraceae</taxon>
        <taxon>Moreae</taxon>
        <taxon>Morus</taxon>
    </lineage>
</organism>
<keyword evidence="3" id="KW-1185">Reference proteome</keyword>
<reference evidence="3" key="1">
    <citation type="submission" date="2013-01" db="EMBL/GenBank/DDBJ databases">
        <title>Draft Genome Sequence of a Mulberry Tree, Morus notabilis C.K. Schneid.</title>
        <authorList>
            <person name="He N."/>
            <person name="Zhao S."/>
        </authorList>
    </citation>
    <scope>NUCLEOTIDE SEQUENCE</scope>
</reference>
<protein>
    <submittedName>
        <fullName evidence="2">Uncharacterized protein</fullName>
    </submittedName>
</protein>
<accession>W9QKB7</accession>
<dbReference type="AlphaFoldDB" id="W9QKB7"/>
<evidence type="ECO:0000313" key="2">
    <source>
        <dbReference type="EMBL" id="EXB39149.1"/>
    </source>
</evidence>
<feature type="compositionally biased region" description="Acidic residues" evidence="1">
    <location>
        <begin position="70"/>
        <end position="95"/>
    </location>
</feature>
<name>W9QKB7_9ROSA</name>
<dbReference type="Proteomes" id="UP000030645">
    <property type="component" value="Unassembled WGS sequence"/>
</dbReference>
<dbReference type="EMBL" id="KE343712">
    <property type="protein sequence ID" value="EXB39149.1"/>
    <property type="molecule type" value="Genomic_DNA"/>
</dbReference>
<evidence type="ECO:0000256" key="1">
    <source>
        <dbReference type="SAM" id="MobiDB-lite"/>
    </source>
</evidence>